<dbReference type="EMBL" id="JAHSTU010000014">
    <property type="protein sequence ID" value="MBV4524336.1"/>
    <property type="molecule type" value="Genomic_DNA"/>
</dbReference>
<proteinExistence type="predicted"/>
<dbReference type="Proteomes" id="UP001049200">
    <property type="component" value="Unassembled WGS sequence"/>
</dbReference>
<dbReference type="RefSeq" id="WP_217873539.1">
    <property type="nucleotide sequence ID" value="NZ_JAHSTU010000014.1"/>
</dbReference>
<comment type="caution">
    <text evidence="1">The sequence shown here is derived from an EMBL/GenBank/DDBJ whole genome shotgun (WGS) entry which is preliminary data.</text>
</comment>
<accession>A0ABS6QZJ4</accession>
<evidence type="ECO:0000313" key="2">
    <source>
        <dbReference type="Proteomes" id="UP001049200"/>
    </source>
</evidence>
<reference evidence="1" key="1">
    <citation type="submission" date="2021-06" db="EMBL/GenBank/DDBJ databases">
        <title>Updating the genus Pseudomonas: Description of 43 new species and partition of the Pseudomonas putida group.</title>
        <authorList>
            <person name="Girard L."/>
            <person name="Lood C."/>
            <person name="Vandamme P."/>
            <person name="Rokni-Zadeh H."/>
            <person name="Van Noort V."/>
            <person name="Hofte M."/>
            <person name="Lavigne R."/>
            <person name="De Mot R."/>
        </authorList>
    </citation>
    <scope>NUCLEOTIDE SEQUENCE</scope>
    <source>
        <strain evidence="1">SWRI74</strain>
    </source>
</reference>
<gene>
    <name evidence="1" type="ORF">KVG88_30140</name>
</gene>
<organism evidence="1 2">
    <name type="scientific">Pseudomonas azerbaijanoccidentalis</name>
    <dbReference type="NCBI Taxonomy" id="2842347"/>
    <lineage>
        <taxon>Bacteria</taxon>
        <taxon>Pseudomonadati</taxon>
        <taxon>Pseudomonadota</taxon>
        <taxon>Gammaproteobacteria</taxon>
        <taxon>Pseudomonadales</taxon>
        <taxon>Pseudomonadaceae</taxon>
        <taxon>Pseudomonas</taxon>
    </lineage>
</organism>
<name>A0ABS6QZJ4_9PSED</name>
<keyword evidence="2" id="KW-1185">Reference proteome</keyword>
<sequence length="174" mass="19017">MTIEQNGKSAAKVAWQHQYRSKTAGDRWYNCTAEEAKKALADGYEVRAEGTYHWTQPTRHLCEPSHWSDSLGNTITAELKAYNETLGGAPAAASAHYSEPLYRHPAVLVQPQGEPVAYRVIFSDGEHSRWEDGAPQPQDLYDVRDGVISGVQCAYGQPAVQTTGSAVAEGASHE</sequence>
<evidence type="ECO:0000313" key="1">
    <source>
        <dbReference type="EMBL" id="MBV4524336.1"/>
    </source>
</evidence>
<protein>
    <submittedName>
        <fullName evidence="1">Uncharacterized protein</fullName>
    </submittedName>
</protein>